<dbReference type="Gene3D" id="3.30.70.141">
    <property type="entry name" value="Nucleoside diphosphate kinase-like domain"/>
    <property type="match status" value="2"/>
</dbReference>
<evidence type="ECO:0000313" key="5">
    <source>
        <dbReference type="EMBL" id="KAA3673001.1"/>
    </source>
</evidence>
<feature type="domain" description="Nucleoside diphosphate kinase-like" evidence="4">
    <location>
        <begin position="83"/>
        <end position="152"/>
    </location>
</feature>
<protein>
    <submittedName>
        <fullName evidence="5">Thioredoxin domain-containing protein 3</fullName>
    </submittedName>
</protein>
<dbReference type="AlphaFoldDB" id="A0A5J4NBH5"/>
<evidence type="ECO:0000256" key="3">
    <source>
        <dbReference type="SAM" id="MobiDB-lite"/>
    </source>
</evidence>
<name>A0A5J4NBH5_9TREM</name>
<dbReference type="SUPFAM" id="SSF54919">
    <property type="entry name" value="Nucleoside diphosphate kinase, NDK"/>
    <property type="match status" value="2"/>
</dbReference>
<keyword evidence="6" id="KW-1185">Reference proteome</keyword>
<evidence type="ECO:0000313" key="6">
    <source>
        <dbReference type="Proteomes" id="UP000324629"/>
    </source>
</evidence>
<dbReference type="PROSITE" id="PS51374">
    <property type="entry name" value="NDPK_LIKE"/>
    <property type="match status" value="2"/>
</dbReference>
<comment type="similarity">
    <text evidence="1 2">Belongs to the NDK family.</text>
</comment>
<dbReference type="SMART" id="SM00562">
    <property type="entry name" value="NDK"/>
    <property type="match status" value="1"/>
</dbReference>
<evidence type="ECO:0000256" key="1">
    <source>
        <dbReference type="ARBA" id="ARBA00008142"/>
    </source>
</evidence>
<dbReference type="GO" id="GO:1902176">
    <property type="term" value="P:negative regulation of oxidative stress-induced intrinsic apoptotic signaling pathway"/>
    <property type="evidence" value="ECO:0007669"/>
    <property type="project" value="TreeGrafter"/>
</dbReference>
<reference evidence="5 6" key="1">
    <citation type="journal article" date="2019" name="Gigascience">
        <title>Whole-genome sequence of the oriental lung fluke Paragonimus westermani.</title>
        <authorList>
            <person name="Oey H."/>
            <person name="Zakrzewski M."/>
            <person name="Narain K."/>
            <person name="Devi K.R."/>
            <person name="Agatsuma T."/>
            <person name="Nawaratna S."/>
            <person name="Gobert G.N."/>
            <person name="Jones M.K."/>
            <person name="Ragan M.A."/>
            <person name="McManus D.P."/>
            <person name="Krause L."/>
        </authorList>
    </citation>
    <scope>NUCLEOTIDE SEQUENCE [LARGE SCALE GENOMIC DNA]</scope>
    <source>
        <strain evidence="5 6">IND2009</strain>
    </source>
</reference>
<proteinExistence type="inferred from homology"/>
<dbReference type="PANTHER" id="PTHR46161:SF1">
    <property type="entry name" value="NUCLEOSIDE DIPHOSPHATE KINASE HOMOLOG 5"/>
    <property type="match status" value="1"/>
</dbReference>
<dbReference type="Pfam" id="PF00334">
    <property type="entry name" value="NDK"/>
    <property type="match status" value="2"/>
</dbReference>
<dbReference type="PANTHER" id="PTHR46161">
    <property type="entry name" value="NUCLEOSIDE DIPHOSPHATE KINASE"/>
    <property type="match status" value="1"/>
</dbReference>
<dbReference type="InterPro" id="IPR034907">
    <property type="entry name" value="NDK-like_dom"/>
</dbReference>
<dbReference type="GO" id="GO:0005929">
    <property type="term" value="C:cilium"/>
    <property type="evidence" value="ECO:0007669"/>
    <property type="project" value="TreeGrafter"/>
</dbReference>
<feature type="region of interest" description="Disordered" evidence="3">
    <location>
        <begin position="36"/>
        <end position="67"/>
    </location>
</feature>
<evidence type="ECO:0000256" key="2">
    <source>
        <dbReference type="PROSITE-ProRule" id="PRU00706"/>
    </source>
</evidence>
<accession>A0A5J4NBH5</accession>
<gene>
    <name evidence="5" type="ORF">DEA37_0004675</name>
</gene>
<dbReference type="GO" id="GO:0003341">
    <property type="term" value="P:cilium movement"/>
    <property type="evidence" value="ECO:0007669"/>
    <property type="project" value="TreeGrafter"/>
</dbReference>
<sequence length="152" mass="16914">MSEGPVLALLLARQGAVGILRDMLGPRDVHEAKATAPDSLRARFASPEPGPENGEDSHSSINLLHGSTTEAEVEKDIQFFFPIEHTVAAIKPDAYTNRDEIAEQIKSAGFHVAARRDTQLSEDLAEQLYSNLKDEPFYEDLVRHMTRQVYLL</sequence>
<evidence type="ECO:0000259" key="4">
    <source>
        <dbReference type="SMART" id="SM00562"/>
    </source>
</evidence>
<dbReference type="Proteomes" id="UP000324629">
    <property type="component" value="Unassembled WGS sequence"/>
</dbReference>
<comment type="caution">
    <text evidence="2">Lacks conserved residue(s) required for the propagation of feature annotation.</text>
</comment>
<dbReference type="InterPro" id="IPR036850">
    <property type="entry name" value="NDK-like_dom_sf"/>
</dbReference>
<comment type="caution">
    <text evidence="5">The sequence shown here is derived from an EMBL/GenBank/DDBJ whole genome shotgun (WGS) entry which is preliminary data.</text>
</comment>
<organism evidence="5 6">
    <name type="scientific">Paragonimus westermani</name>
    <dbReference type="NCBI Taxonomy" id="34504"/>
    <lineage>
        <taxon>Eukaryota</taxon>
        <taxon>Metazoa</taxon>
        <taxon>Spiralia</taxon>
        <taxon>Lophotrochozoa</taxon>
        <taxon>Platyhelminthes</taxon>
        <taxon>Trematoda</taxon>
        <taxon>Digenea</taxon>
        <taxon>Plagiorchiida</taxon>
        <taxon>Troglotremata</taxon>
        <taxon>Troglotrematidae</taxon>
        <taxon>Paragonimus</taxon>
    </lineage>
</organism>
<dbReference type="EMBL" id="QNGE01004327">
    <property type="protein sequence ID" value="KAA3673001.1"/>
    <property type="molecule type" value="Genomic_DNA"/>
</dbReference>